<proteinExistence type="inferred from homology"/>
<comment type="cofactor">
    <cofactor evidence="1">
        <name>Mg(2+)</name>
        <dbReference type="ChEBI" id="CHEBI:18420"/>
    </cofactor>
</comment>
<dbReference type="SUPFAM" id="SSF55811">
    <property type="entry name" value="Nudix"/>
    <property type="match status" value="1"/>
</dbReference>
<organism evidence="7 8">
    <name type="scientific">Actinoplanes flavus</name>
    <dbReference type="NCBI Taxonomy" id="2820290"/>
    <lineage>
        <taxon>Bacteria</taxon>
        <taxon>Bacillati</taxon>
        <taxon>Actinomycetota</taxon>
        <taxon>Actinomycetes</taxon>
        <taxon>Micromonosporales</taxon>
        <taxon>Micromonosporaceae</taxon>
        <taxon>Actinoplanes</taxon>
    </lineage>
</organism>
<evidence type="ECO:0000313" key="7">
    <source>
        <dbReference type="EMBL" id="MBO3741523.1"/>
    </source>
</evidence>
<evidence type="ECO:0000256" key="4">
    <source>
        <dbReference type="ARBA" id="ARBA00022842"/>
    </source>
</evidence>
<evidence type="ECO:0000256" key="5">
    <source>
        <dbReference type="RuleBase" id="RU003476"/>
    </source>
</evidence>
<keyword evidence="4" id="KW-0460">Magnesium</keyword>
<comment type="caution">
    <text evidence="7">The sequence shown here is derived from an EMBL/GenBank/DDBJ whole genome shotgun (WGS) entry which is preliminary data.</text>
</comment>
<dbReference type="Proteomes" id="UP000679690">
    <property type="component" value="Unassembled WGS sequence"/>
</dbReference>
<dbReference type="EMBL" id="JAGFNS010000021">
    <property type="protein sequence ID" value="MBO3741523.1"/>
    <property type="molecule type" value="Genomic_DNA"/>
</dbReference>
<dbReference type="PRINTS" id="PR00502">
    <property type="entry name" value="NUDIXFAMILY"/>
</dbReference>
<keyword evidence="3 5" id="KW-0378">Hydrolase</keyword>
<dbReference type="PROSITE" id="PS00893">
    <property type="entry name" value="NUDIX_BOX"/>
    <property type="match status" value="1"/>
</dbReference>
<evidence type="ECO:0000256" key="2">
    <source>
        <dbReference type="ARBA" id="ARBA00005582"/>
    </source>
</evidence>
<dbReference type="InterPro" id="IPR020476">
    <property type="entry name" value="Nudix_hydrolase"/>
</dbReference>
<dbReference type="InterPro" id="IPR020084">
    <property type="entry name" value="NUDIX_hydrolase_CS"/>
</dbReference>
<dbReference type="Pfam" id="PF00293">
    <property type="entry name" value="NUDIX"/>
    <property type="match status" value="1"/>
</dbReference>
<dbReference type="InterPro" id="IPR015797">
    <property type="entry name" value="NUDIX_hydrolase-like_dom_sf"/>
</dbReference>
<keyword evidence="8" id="KW-1185">Reference proteome</keyword>
<dbReference type="PANTHER" id="PTHR43046">
    <property type="entry name" value="GDP-MANNOSE MANNOSYL HYDROLASE"/>
    <property type="match status" value="1"/>
</dbReference>
<dbReference type="PROSITE" id="PS51462">
    <property type="entry name" value="NUDIX"/>
    <property type="match status" value="1"/>
</dbReference>
<protein>
    <submittedName>
        <fullName evidence="7">NUDIX domain-containing protein</fullName>
    </submittedName>
</protein>
<dbReference type="CDD" id="cd04685">
    <property type="entry name" value="NUDIX_Hydrolase"/>
    <property type="match status" value="1"/>
</dbReference>
<evidence type="ECO:0000256" key="3">
    <source>
        <dbReference type="ARBA" id="ARBA00022801"/>
    </source>
</evidence>
<sequence>MPRLAARVLVIDKYDRLLLIRGFDPAEPDNHYWFTPGGGLADGEDMRQGAVRELYEETGLLVDASELSEVAANKTMEFSFDRVRYRQTQSFFAFGVEEWQPAAAKLELDEQRSFHSYSWRSAQQLTDLQKERSLSPADLPELYELALAAVTRRRATTGPAR</sequence>
<gene>
    <name evidence="7" type="ORF">J5X75_28845</name>
</gene>
<name>A0ABS3USG4_9ACTN</name>
<accession>A0ABS3USG4</accession>
<evidence type="ECO:0000259" key="6">
    <source>
        <dbReference type="PROSITE" id="PS51462"/>
    </source>
</evidence>
<reference evidence="7 8" key="1">
    <citation type="submission" date="2021-03" db="EMBL/GenBank/DDBJ databases">
        <title>Actinoplanes flavus sp. nov., a novel actinomycete isolated from Coconut Palm rhizosphere soil.</title>
        <authorList>
            <person name="Luo X."/>
        </authorList>
    </citation>
    <scope>NUCLEOTIDE SEQUENCE [LARGE SCALE GENOMIC DNA]</scope>
    <source>
        <strain evidence="7 8">NEAU-H7</strain>
    </source>
</reference>
<dbReference type="Gene3D" id="3.90.79.10">
    <property type="entry name" value="Nucleoside Triphosphate Pyrophosphohydrolase"/>
    <property type="match status" value="1"/>
</dbReference>
<feature type="domain" description="Nudix hydrolase" evidence="6">
    <location>
        <begin position="1"/>
        <end position="144"/>
    </location>
</feature>
<dbReference type="PANTHER" id="PTHR43046:SF12">
    <property type="entry name" value="GDP-MANNOSE MANNOSYL HYDROLASE"/>
    <property type="match status" value="1"/>
</dbReference>
<evidence type="ECO:0000313" key="8">
    <source>
        <dbReference type="Proteomes" id="UP000679690"/>
    </source>
</evidence>
<evidence type="ECO:0000256" key="1">
    <source>
        <dbReference type="ARBA" id="ARBA00001946"/>
    </source>
</evidence>
<dbReference type="InterPro" id="IPR000086">
    <property type="entry name" value="NUDIX_hydrolase_dom"/>
</dbReference>
<comment type="similarity">
    <text evidence="2 5">Belongs to the Nudix hydrolase family.</text>
</comment>